<protein>
    <submittedName>
        <fullName evidence="1">Ovule protein</fullName>
    </submittedName>
</protein>
<accession>A0A0N4WPH4</accession>
<name>A0A0N4WPH4_HAEPC</name>
<reference evidence="1" key="1">
    <citation type="submission" date="2017-02" db="UniProtKB">
        <authorList>
            <consortium name="WormBaseParasite"/>
        </authorList>
    </citation>
    <scope>IDENTIFICATION</scope>
</reference>
<dbReference type="AlphaFoldDB" id="A0A0N4WPH4"/>
<evidence type="ECO:0000313" key="1">
    <source>
        <dbReference type="WBParaSite" id="HPLM_0001327401-mRNA-1"/>
    </source>
</evidence>
<organism evidence="1">
    <name type="scientific">Haemonchus placei</name>
    <name type="common">Barber's pole worm</name>
    <dbReference type="NCBI Taxonomy" id="6290"/>
    <lineage>
        <taxon>Eukaryota</taxon>
        <taxon>Metazoa</taxon>
        <taxon>Ecdysozoa</taxon>
        <taxon>Nematoda</taxon>
        <taxon>Chromadorea</taxon>
        <taxon>Rhabditida</taxon>
        <taxon>Rhabditina</taxon>
        <taxon>Rhabditomorpha</taxon>
        <taxon>Strongyloidea</taxon>
        <taxon>Trichostrongylidae</taxon>
        <taxon>Haemonchus</taxon>
    </lineage>
</organism>
<dbReference type="WBParaSite" id="HPLM_0001327401-mRNA-1">
    <property type="protein sequence ID" value="HPLM_0001327401-mRNA-1"/>
    <property type="gene ID" value="HPLM_0001327401"/>
</dbReference>
<sequence>LSKIASFRFFGGTTLGSVEPNPARSLRTLDSTGCCRPFPSFPSPSPSFQPILSRRNPLFASLSGLTGSNFDTTTAPRHRSFRNRKLDLLDCTFNKK</sequence>
<proteinExistence type="predicted"/>